<keyword evidence="3" id="KW-1185">Reference proteome</keyword>
<organism evidence="2 3">
    <name type="scientific">Thalassiosira oceanica</name>
    <name type="common">Marine diatom</name>
    <dbReference type="NCBI Taxonomy" id="159749"/>
    <lineage>
        <taxon>Eukaryota</taxon>
        <taxon>Sar</taxon>
        <taxon>Stramenopiles</taxon>
        <taxon>Ochrophyta</taxon>
        <taxon>Bacillariophyta</taxon>
        <taxon>Coscinodiscophyceae</taxon>
        <taxon>Thalassiosirophycidae</taxon>
        <taxon>Thalassiosirales</taxon>
        <taxon>Thalassiosiraceae</taxon>
        <taxon>Thalassiosira</taxon>
    </lineage>
</organism>
<dbReference type="Proteomes" id="UP000266841">
    <property type="component" value="Unassembled WGS sequence"/>
</dbReference>
<dbReference type="EMBL" id="AGNL01004219">
    <property type="protein sequence ID" value="EJK73784.1"/>
    <property type="molecule type" value="Genomic_DNA"/>
</dbReference>
<protein>
    <recommendedName>
        <fullName evidence="4">Sulfotransferase domain-containing protein</fullName>
    </recommendedName>
</protein>
<dbReference type="OrthoDB" id="38641at2759"/>
<feature type="compositionally biased region" description="Polar residues" evidence="1">
    <location>
        <begin position="136"/>
        <end position="145"/>
    </location>
</feature>
<name>K0T9M4_THAOC</name>
<gene>
    <name evidence="2" type="ORF">THAOC_04571</name>
</gene>
<dbReference type="InterPro" id="IPR027417">
    <property type="entry name" value="P-loop_NTPase"/>
</dbReference>
<comment type="caution">
    <text evidence="2">The sequence shown here is derived from an EMBL/GenBank/DDBJ whole genome shotgun (WGS) entry which is preliminary data.</text>
</comment>
<feature type="compositionally biased region" description="Basic and acidic residues" evidence="1">
    <location>
        <begin position="99"/>
        <end position="110"/>
    </location>
</feature>
<dbReference type="SUPFAM" id="SSF52540">
    <property type="entry name" value="P-loop containing nucleoside triphosphate hydrolases"/>
    <property type="match status" value="1"/>
</dbReference>
<feature type="compositionally biased region" description="Low complexity" evidence="1">
    <location>
        <begin position="111"/>
        <end position="122"/>
    </location>
</feature>
<dbReference type="OMA" id="DPRMCIA"/>
<evidence type="ECO:0000313" key="3">
    <source>
        <dbReference type="Proteomes" id="UP000266841"/>
    </source>
</evidence>
<accession>K0T9M4</accession>
<dbReference type="eggNOG" id="ENOG502SJMM">
    <property type="taxonomic scope" value="Eukaryota"/>
</dbReference>
<reference evidence="2 3" key="1">
    <citation type="journal article" date="2012" name="Genome Biol.">
        <title>Genome and low-iron response of an oceanic diatom adapted to chronic iron limitation.</title>
        <authorList>
            <person name="Lommer M."/>
            <person name="Specht M."/>
            <person name="Roy A.S."/>
            <person name="Kraemer L."/>
            <person name="Andreson R."/>
            <person name="Gutowska M.A."/>
            <person name="Wolf J."/>
            <person name="Bergner S.V."/>
            <person name="Schilhabel M.B."/>
            <person name="Klostermeier U.C."/>
            <person name="Beiko R.G."/>
            <person name="Rosenstiel P."/>
            <person name="Hippler M."/>
            <person name="Laroche J."/>
        </authorList>
    </citation>
    <scope>NUCLEOTIDE SEQUENCE [LARGE SCALE GENOMIC DNA]</scope>
    <source>
        <strain evidence="2 3">CCMP1005</strain>
    </source>
</reference>
<feature type="region of interest" description="Disordered" evidence="1">
    <location>
        <begin position="84"/>
        <end position="145"/>
    </location>
</feature>
<sequence length="711" mass="79908">MQSAVATKRPSSFYGLYLLSTNVPTSSVDVYGHGGIGSFFNGEGGTKSNKERIERLKRVKSSQPGSATLGWRFIVVCTEISRPTMDNGATTNRRKARKAAAERRRRRQEEAASGNDSSSDAAGRYRTPEPERRPATTATQRQPLETNLLSSLSQALTNIDRQNNDNFATSKANGSSYGTETITFGSPAADTGAGNSAPQFERRRYGKLPPPPSRITSWINFNRPTVNALMSFAGCYLLVLICCYPMIGTNEVLPVDNEVTNHIKRGSSFNHIRGHDKFVKISQKLGTLKERAVEWEEQAKLQAKMRAVDISEKEKEIIDGITGSTIGRKDGKDARKAALLLDEAVAKFDASLIEAEKEESKHQIVGHDHWSDALDAWDREFAVNEKDKGETKPVKVKGEKRQSPGFIVLGMHRSGTSMLSGLLVKGFGYETGGPLIGASFDNEKGFYERIDVVLQNDEFFGAQNMGWSYNVINYDSEKALHDKSTGRVTFKEGTKALKFLNNHLKTLPYLQKDPRMCIALPTWLKLLDDKPAIVFTYRHPLEVAMSLKHREQNFTIEHGLRLWIIYNMRAVQNSAKLCRVYSTNDAVFSSPMDELQRIKNELTDKCHVMPPPVARVSQSVVDSFVDPKLQHNSKERKKEEEKLGVLKDFGDNCVAREFESEYEKGSSNREAETSMFLMAMEIYCDLESGKAYRKDYKWPDILHWQRPARIS</sequence>
<evidence type="ECO:0000256" key="1">
    <source>
        <dbReference type="SAM" id="MobiDB-lite"/>
    </source>
</evidence>
<dbReference type="AlphaFoldDB" id="K0T9M4"/>
<proteinExistence type="predicted"/>
<evidence type="ECO:0000313" key="2">
    <source>
        <dbReference type="EMBL" id="EJK73784.1"/>
    </source>
</evidence>
<dbReference type="Gene3D" id="3.40.50.300">
    <property type="entry name" value="P-loop containing nucleotide triphosphate hydrolases"/>
    <property type="match status" value="1"/>
</dbReference>
<feature type="region of interest" description="Disordered" evidence="1">
    <location>
        <begin position="181"/>
        <end position="209"/>
    </location>
</feature>
<evidence type="ECO:0008006" key="4">
    <source>
        <dbReference type="Google" id="ProtNLM"/>
    </source>
</evidence>